<evidence type="ECO:0000313" key="1">
    <source>
        <dbReference type="EMBL" id="SVE44717.1"/>
    </source>
</evidence>
<dbReference type="Gene3D" id="1.10.10.2850">
    <property type="entry name" value="Phage late-transcription coactivator-like"/>
    <property type="match status" value="1"/>
</dbReference>
<proteinExistence type="predicted"/>
<dbReference type="EMBL" id="UINC01217909">
    <property type="protein sequence ID" value="SVE44717.1"/>
    <property type="molecule type" value="Genomic_DNA"/>
</dbReference>
<dbReference type="InterPro" id="IPR042071">
    <property type="entry name" value="Trans_coact_sf"/>
</dbReference>
<organism evidence="1">
    <name type="scientific">marine metagenome</name>
    <dbReference type="NCBI Taxonomy" id="408172"/>
    <lineage>
        <taxon>unclassified sequences</taxon>
        <taxon>metagenomes</taxon>
        <taxon>ecological metagenomes</taxon>
    </lineage>
</organism>
<name>A0A383DJR1_9ZZZZ</name>
<reference evidence="1" key="1">
    <citation type="submission" date="2018-05" db="EMBL/GenBank/DDBJ databases">
        <authorList>
            <person name="Lanie J.A."/>
            <person name="Ng W.-L."/>
            <person name="Kazmierczak K.M."/>
            <person name="Andrzejewski T.M."/>
            <person name="Davidsen T.M."/>
            <person name="Wayne K.J."/>
            <person name="Tettelin H."/>
            <person name="Glass J.I."/>
            <person name="Rusch D."/>
            <person name="Podicherti R."/>
            <person name="Tsui H.-C.T."/>
            <person name="Winkler M.E."/>
        </authorList>
    </citation>
    <scope>NUCLEOTIDE SEQUENCE</scope>
</reference>
<protein>
    <recommendedName>
        <fullName evidence="2">Late promoter transcription accessory protein</fullName>
    </recommendedName>
</protein>
<accession>A0A383DJR1</accession>
<sequence>MKEKFLCQSRFAEEVEKIVKDNNFNYIDAIIAFCEENKIEVDAVSKLISKPLKEKLKYDAQQLNFMKKTSRAKLPL</sequence>
<dbReference type="AlphaFoldDB" id="A0A383DJR1"/>
<gene>
    <name evidence="1" type="ORF">METZ01_LOCUS497571</name>
</gene>
<dbReference type="InterPro" id="IPR031836">
    <property type="entry name" value="Trans_coact"/>
</dbReference>
<evidence type="ECO:0008006" key="2">
    <source>
        <dbReference type="Google" id="ProtNLM"/>
    </source>
</evidence>
<dbReference type="Pfam" id="PF16805">
    <property type="entry name" value="Trans_coact"/>
    <property type="match status" value="1"/>
</dbReference>